<gene>
    <name evidence="6" type="ORF">I5731_07310</name>
</gene>
<dbReference type="SUPFAM" id="SSF52540">
    <property type="entry name" value="P-loop containing nucleoside triphosphate hydrolases"/>
    <property type="match status" value="1"/>
</dbReference>
<dbReference type="PANTHER" id="PTHR22847:SF637">
    <property type="entry name" value="WD REPEAT DOMAIN 5B"/>
    <property type="match status" value="1"/>
</dbReference>
<proteinExistence type="predicted"/>
<dbReference type="Pfam" id="PF07693">
    <property type="entry name" value="KAP_NTPase"/>
    <property type="match status" value="1"/>
</dbReference>
<keyword evidence="1 3" id="KW-0853">WD repeat</keyword>
<dbReference type="InterPro" id="IPR001680">
    <property type="entry name" value="WD40_rpt"/>
</dbReference>
<accession>A0A931I2B6</accession>
<evidence type="ECO:0000313" key="7">
    <source>
        <dbReference type="Proteomes" id="UP000631694"/>
    </source>
</evidence>
<dbReference type="InterPro" id="IPR027417">
    <property type="entry name" value="P-loop_NTPase"/>
</dbReference>
<name>A0A931I2B6_9HYPH</name>
<dbReference type="PANTHER" id="PTHR22847">
    <property type="entry name" value="WD40 REPEAT PROTEIN"/>
    <property type="match status" value="1"/>
</dbReference>
<feature type="repeat" description="WD" evidence="3">
    <location>
        <begin position="127"/>
        <end position="158"/>
    </location>
</feature>
<dbReference type="PROSITE" id="PS50294">
    <property type="entry name" value="WD_REPEATS_REGION"/>
    <property type="match status" value="4"/>
</dbReference>
<evidence type="ECO:0000256" key="1">
    <source>
        <dbReference type="ARBA" id="ARBA00022574"/>
    </source>
</evidence>
<evidence type="ECO:0000256" key="4">
    <source>
        <dbReference type="SAM" id="MobiDB-lite"/>
    </source>
</evidence>
<dbReference type="Pfam" id="PF00400">
    <property type="entry name" value="WD40"/>
    <property type="match status" value="4"/>
</dbReference>
<reference evidence="6" key="1">
    <citation type="submission" date="2020-12" db="EMBL/GenBank/DDBJ databases">
        <title>Methylobrevis albus sp. nov., isolated from fresh water lack sediment.</title>
        <authorList>
            <person name="Zou Q."/>
        </authorList>
    </citation>
    <scope>NUCLEOTIDE SEQUENCE</scope>
    <source>
        <strain evidence="6">L22</strain>
    </source>
</reference>
<dbReference type="InterPro" id="IPR011646">
    <property type="entry name" value="KAP_P-loop"/>
</dbReference>
<evidence type="ECO:0000313" key="6">
    <source>
        <dbReference type="EMBL" id="MBH0237621.1"/>
    </source>
</evidence>
<feature type="repeat" description="WD" evidence="3">
    <location>
        <begin position="43"/>
        <end position="74"/>
    </location>
</feature>
<dbReference type="CDD" id="cd00200">
    <property type="entry name" value="WD40"/>
    <property type="match status" value="1"/>
</dbReference>
<feature type="non-terminal residue" evidence="6">
    <location>
        <position position="1"/>
    </location>
</feature>
<dbReference type="AlphaFoldDB" id="A0A931I2B6"/>
<dbReference type="SMART" id="SM00320">
    <property type="entry name" value="WD40"/>
    <property type="match status" value="5"/>
</dbReference>
<evidence type="ECO:0000256" key="2">
    <source>
        <dbReference type="ARBA" id="ARBA00022737"/>
    </source>
</evidence>
<dbReference type="RefSeq" id="WP_268926564.1">
    <property type="nucleotide sequence ID" value="NZ_JADZLT010000048.1"/>
</dbReference>
<feature type="repeat" description="WD" evidence="3">
    <location>
        <begin position="85"/>
        <end position="116"/>
    </location>
</feature>
<evidence type="ECO:0000256" key="3">
    <source>
        <dbReference type="PROSITE-ProRule" id="PRU00221"/>
    </source>
</evidence>
<dbReference type="InterPro" id="IPR036322">
    <property type="entry name" value="WD40_repeat_dom_sf"/>
</dbReference>
<dbReference type="PROSITE" id="PS50082">
    <property type="entry name" value="WD_REPEATS_2"/>
    <property type="match status" value="4"/>
</dbReference>
<sequence>LRGHEGTVWSVGFSPDGTRIVSGGDDGTVRLWTPDGAAAGEPLRGHEGTVWSVGFSPDGTRIVSGGHDGTVRLWTPDGAAVGEPLRGHEGTVWSVGFSPDGTRIVSGGRDGTVRLWTRDGAAVGEPLRGHDGMVFSVGFSPDGTRIVSGGEDGTVRLWTPDGRRLLVFRGSVSGVPWVAINDVGQIVSGNWAGQIHVFQPEPTLLLPPPWTWLAPGFSLALLGAASAAWRRAADDIRREAAHREQRVPAAAAFLDAEGPLERPDLAGPAMSALVHRLSGFIRNRDTATPFTFALAGEWGSGKSSVMRLLQDDLERAGFPTIWFNVWHHQNEEHLFAALMEAIRTEAAPSLMSFSAYRWHPLAFRRRLLVERMQAHPLRYALQLAVAIFFVILLWKLVPTVDMRTLPEGLLKWTDQGIVLVKLAASLGAFWLALRELVLPFNVKPGALLASSDGWLGTRSFNDRLGFRQTFATAFGEVTRAMGDRRLTILIDDLDRCRPDRVVDLLEAVNFLTSNGNCFVVLGLSEGPVTAAIGLSFKEIADERVRPTRRRGREAKPAAAARLAFARNYLEKLVTLRVPVPAFDGAALRNWLDNGGLQARSARPSGWREFARALPLLLCFGCFAIGAALLAREVAGPIGRTWDTAPKQQTDAMPPPPTGQAGVPAPVPQAGDSAAAPPVNPAGDPLDDLQRRSPDRGYIAPAAPHWTADLHWLAAGLLLVVPLLLLSPSCRRYVFGWISGVESGVRRDSDEYRRAFGLWAPLVLSSRGSPRAIKRFANRMRYLTSDVEVRGNEGKIAALVALGALDEAGLLDAARGVAQLATLRHFGTIEALDAGMLAAIGAIAPADWDDYWVRTGTPMAPPPATPTPPAAE</sequence>
<organism evidence="6 7">
    <name type="scientific">Methylobrevis albus</name>
    <dbReference type="NCBI Taxonomy" id="2793297"/>
    <lineage>
        <taxon>Bacteria</taxon>
        <taxon>Pseudomonadati</taxon>
        <taxon>Pseudomonadota</taxon>
        <taxon>Alphaproteobacteria</taxon>
        <taxon>Hyphomicrobiales</taxon>
        <taxon>Pleomorphomonadaceae</taxon>
        <taxon>Methylobrevis</taxon>
    </lineage>
</organism>
<dbReference type="SUPFAM" id="SSF50978">
    <property type="entry name" value="WD40 repeat-like"/>
    <property type="match status" value="1"/>
</dbReference>
<dbReference type="InterPro" id="IPR020472">
    <property type="entry name" value="WD40_PAC1"/>
</dbReference>
<feature type="repeat" description="WD" evidence="3">
    <location>
        <begin position="1"/>
        <end position="32"/>
    </location>
</feature>
<protein>
    <recommendedName>
        <fullName evidence="5">KAP NTPase domain-containing protein</fullName>
    </recommendedName>
</protein>
<dbReference type="PRINTS" id="PR00320">
    <property type="entry name" value="GPROTEINBRPT"/>
</dbReference>
<dbReference type="Proteomes" id="UP000631694">
    <property type="component" value="Unassembled WGS sequence"/>
</dbReference>
<feature type="region of interest" description="Disordered" evidence="4">
    <location>
        <begin position="640"/>
        <end position="690"/>
    </location>
</feature>
<dbReference type="Gene3D" id="3.40.50.300">
    <property type="entry name" value="P-loop containing nucleotide triphosphate hydrolases"/>
    <property type="match status" value="1"/>
</dbReference>
<comment type="caution">
    <text evidence="6">The sequence shown here is derived from an EMBL/GenBank/DDBJ whole genome shotgun (WGS) entry which is preliminary data.</text>
</comment>
<keyword evidence="7" id="KW-1185">Reference proteome</keyword>
<feature type="domain" description="KAP NTPase" evidence="5">
    <location>
        <begin position="277"/>
        <end position="537"/>
    </location>
</feature>
<dbReference type="EMBL" id="JADZLT010000048">
    <property type="protein sequence ID" value="MBH0237621.1"/>
    <property type="molecule type" value="Genomic_DNA"/>
</dbReference>
<keyword evidence="2" id="KW-0677">Repeat</keyword>
<dbReference type="InterPro" id="IPR015943">
    <property type="entry name" value="WD40/YVTN_repeat-like_dom_sf"/>
</dbReference>
<dbReference type="Gene3D" id="2.130.10.10">
    <property type="entry name" value="YVTN repeat-like/Quinoprotein amine dehydrogenase"/>
    <property type="match status" value="1"/>
</dbReference>
<evidence type="ECO:0000259" key="5">
    <source>
        <dbReference type="Pfam" id="PF07693"/>
    </source>
</evidence>